<evidence type="ECO:0000256" key="3">
    <source>
        <dbReference type="PROSITE-ProRule" id="PRU00708"/>
    </source>
</evidence>
<feature type="repeat" description="PPR" evidence="3">
    <location>
        <begin position="392"/>
        <end position="426"/>
    </location>
</feature>
<dbReference type="Pfam" id="PF12854">
    <property type="entry name" value="PPR_1"/>
    <property type="match status" value="1"/>
</dbReference>
<feature type="repeat" description="PPR" evidence="3">
    <location>
        <begin position="287"/>
        <end position="321"/>
    </location>
</feature>
<evidence type="ECO:0008006" key="6">
    <source>
        <dbReference type="Google" id="ProtNLM"/>
    </source>
</evidence>
<dbReference type="PANTHER" id="PTHR47447">
    <property type="entry name" value="OS03G0856100 PROTEIN"/>
    <property type="match status" value="1"/>
</dbReference>
<evidence type="ECO:0000313" key="4">
    <source>
        <dbReference type="EMBL" id="KAL3696570.1"/>
    </source>
</evidence>
<dbReference type="Proteomes" id="UP001633002">
    <property type="component" value="Unassembled WGS sequence"/>
</dbReference>
<keyword evidence="5" id="KW-1185">Reference proteome</keyword>
<evidence type="ECO:0000313" key="5">
    <source>
        <dbReference type="Proteomes" id="UP001633002"/>
    </source>
</evidence>
<dbReference type="Gene3D" id="1.25.40.10">
    <property type="entry name" value="Tetratricopeptide repeat domain"/>
    <property type="match status" value="3"/>
</dbReference>
<feature type="repeat" description="PPR" evidence="3">
    <location>
        <begin position="322"/>
        <end position="356"/>
    </location>
</feature>
<comment type="similarity">
    <text evidence="1">Belongs to the PPR family. P subfamily.</text>
</comment>
<proteinExistence type="inferred from homology"/>
<dbReference type="SUPFAM" id="SSF48452">
    <property type="entry name" value="TPR-like"/>
    <property type="match status" value="1"/>
</dbReference>
<dbReference type="EMBL" id="JBJQOH010000002">
    <property type="protein sequence ID" value="KAL3696570.1"/>
    <property type="molecule type" value="Genomic_DNA"/>
</dbReference>
<dbReference type="Pfam" id="PF13041">
    <property type="entry name" value="PPR_2"/>
    <property type="match status" value="1"/>
</dbReference>
<feature type="repeat" description="PPR" evidence="3">
    <location>
        <begin position="217"/>
        <end position="251"/>
    </location>
</feature>
<evidence type="ECO:0000256" key="1">
    <source>
        <dbReference type="ARBA" id="ARBA00007626"/>
    </source>
</evidence>
<dbReference type="PROSITE" id="PS51375">
    <property type="entry name" value="PPR"/>
    <property type="match status" value="5"/>
</dbReference>
<dbReference type="InterPro" id="IPR011990">
    <property type="entry name" value="TPR-like_helical_dom_sf"/>
</dbReference>
<protein>
    <recommendedName>
        <fullName evidence="6">Pentatricopeptide repeat-containing protein</fullName>
    </recommendedName>
</protein>
<feature type="repeat" description="PPR" evidence="3">
    <location>
        <begin position="357"/>
        <end position="391"/>
    </location>
</feature>
<accession>A0ABD3HYM6</accession>
<dbReference type="AlphaFoldDB" id="A0ABD3HYM6"/>
<sequence>MDLWPWFTGGHIDVGHCGLQPCLRTLARPLPPSRVPLLLGRIETCVAMDLHPSVNVGLFDNSASTSMVYSRSRRFVSSSQGQQSKFLSCRWQQKENCISRHQFSMSGALESSPVTVRSSTHISAWKEDERSNPSRLLEGDDEGSCCKAPAESDFLNILEIIKGKGHWRYQKVKELKSLRIKVDSTLVLKVIKNENVPPSLAWKFFVWAKKQMGYKNTPETYNAMLQVLCESRKFTSIFFLLEDMHQDGCSLTVETCMKMAKVFGSAGLVERALHALNHMGKLGSPPTSRHYTSLIVALLKSQHYFKAYIVYTEMVRNGCEADSHIFKVLVREFERAGKVDLACQLYDDMLVKGCAPDAETSSALINVLCEAGRVDDAVCLFEKMKCEGIRPNVSRYNTLIVYLGKENKLEKALQLFDELRCRGYVPDHRMLSSLVESLRNCGCDEEAELCSEYSRSQGSPQGEGEE</sequence>
<reference evidence="4 5" key="1">
    <citation type="submission" date="2024-09" db="EMBL/GenBank/DDBJ databases">
        <title>Chromosome-scale assembly of Riccia sorocarpa.</title>
        <authorList>
            <person name="Paukszto L."/>
        </authorList>
    </citation>
    <scope>NUCLEOTIDE SEQUENCE [LARGE SCALE GENOMIC DNA]</scope>
    <source>
        <strain evidence="4">LP-2024</strain>
        <tissue evidence="4">Aerial parts of the thallus</tissue>
    </source>
</reference>
<keyword evidence="2" id="KW-0677">Repeat</keyword>
<dbReference type="NCBIfam" id="TIGR00756">
    <property type="entry name" value="PPR"/>
    <property type="match status" value="4"/>
</dbReference>
<dbReference type="PANTHER" id="PTHR47447:SF28">
    <property type="entry name" value="PENTACOTRIPEPTIDE-REPEAT REGION OF PRORP DOMAIN-CONTAINING PROTEIN"/>
    <property type="match status" value="1"/>
</dbReference>
<evidence type="ECO:0000256" key="2">
    <source>
        <dbReference type="ARBA" id="ARBA00022737"/>
    </source>
</evidence>
<gene>
    <name evidence="4" type="ORF">R1sor_010646</name>
</gene>
<dbReference type="Pfam" id="PF01535">
    <property type="entry name" value="PPR"/>
    <property type="match status" value="2"/>
</dbReference>
<comment type="caution">
    <text evidence="4">The sequence shown here is derived from an EMBL/GenBank/DDBJ whole genome shotgun (WGS) entry which is preliminary data.</text>
</comment>
<name>A0ABD3HYM6_9MARC</name>
<organism evidence="4 5">
    <name type="scientific">Riccia sorocarpa</name>
    <dbReference type="NCBI Taxonomy" id="122646"/>
    <lineage>
        <taxon>Eukaryota</taxon>
        <taxon>Viridiplantae</taxon>
        <taxon>Streptophyta</taxon>
        <taxon>Embryophyta</taxon>
        <taxon>Marchantiophyta</taxon>
        <taxon>Marchantiopsida</taxon>
        <taxon>Marchantiidae</taxon>
        <taxon>Marchantiales</taxon>
        <taxon>Ricciaceae</taxon>
        <taxon>Riccia</taxon>
    </lineage>
</organism>
<dbReference type="InterPro" id="IPR002885">
    <property type="entry name" value="PPR_rpt"/>
</dbReference>